<sequence length="82" mass="9373">TVQDHNTLWKVIQASFNHTDPNLTEECWLCYSIKPPYYEAVAVQAKPRRINGTNPRECLWRQEPTTPGLTISQITRKGTCVG</sequence>
<reference evidence="1" key="1">
    <citation type="submission" date="2019-09" db="EMBL/GenBank/DDBJ databases">
        <title>Bird 10,000 Genomes (B10K) Project - Family phase.</title>
        <authorList>
            <person name="Zhang G."/>
        </authorList>
    </citation>
    <scope>NUCLEOTIDE SEQUENCE</scope>
    <source>
        <strain evidence="1">B10K-DU-001-63</strain>
        <tissue evidence="1">Muscle</tissue>
    </source>
</reference>
<accession>A0A851J6C2</accession>
<dbReference type="AlphaFoldDB" id="A0A851J6C2"/>
<evidence type="ECO:0000313" key="1">
    <source>
        <dbReference type="EMBL" id="NXB74629.1"/>
    </source>
</evidence>
<protein>
    <submittedName>
        <fullName evidence="1">ENV2 protein</fullName>
    </submittedName>
</protein>
<feature type="non-terminal residue" evidence="1">
    <location>
        <position position="1"/>
    </location>
</feature>
<proteinExistence type="predicted"/>
<dbReference type="InterPro" id="IPR018154">
    <property type="entry name" value="TLV/ENV_coat_polyprotein"/>
</dbReference>
<dbReference type="Pfam" id="PF00429">
    <property type="entry name" value="TLV_coat"/>
    <property type="match status" value="1"/>
</dbReference>
<comment type="caution">
    <text evidence="1">The sequence shown here is derived from an EMBL/GenBank/DDBJ whole genome shotgun (WGS) entry which is preliminary data.</text>
</comment>
<keyword evidence="2" id="KW-1185">Reference proteome</keyword>
<gene>
    <name evidence="1" type="primary">Fv4</name>
    <name evidence="1" type="ORF">DONATR_R14781</name>
</gene>
<dbReference type="EMBL" id="WBMY01007371">
    <property type="protein sequence ID" value="NXB74629.1"/>
    <property type="molecule type" value="Genomic_DNA"/>
</dbReference>
<feature type="non-terminal residue" evidence="1">
    <location>
        <position position="82"/>
    </location>
</feature>
<organism evidence="1 2">
    <name type="scientific">Donacobius atricapilla</name>
    <dbReference type="NCBI Taxonomy" id="237420"/>
    <lineage>
        <taxon>Eukaryota</taxon>
        <taxon>Metazoa</taxon>
        <taxon>Chordata</taxon>
        <taxon>Craniata</taxon>
        <taxon>Vertebrata</taxon>
        <taxon>Euteleostomi</taxon>
        <taxon>Archelosauria</taxon>
        <taxon>Archosauria</taxon>
        <taxon>Dinosauria</taxon>
        <taxon>Saurischia</taxon>
        <taxon>Theropoda</taxon>
        <taxon>Coelurosauria</taxon>
        <taxon>Aves</taxon>
        <taxon>Neognathae</taxon>
        <taxon>Neoaves</taxon>
        <taxon>Telluraves</taxon>
        <taxon>Australaves</taxon>
        <taxon>Passeriformes</taxon>
        <taxon>Mimidae</taxon>
        <taxon>Donacobius</taxon>
    </lineage>
</organism>
<evidence type="ECO:0000313" key="2">
    <source>
        <dbReference type="Proteomes" id="UP000660704"/>
    </source>
</evidence>
<name>A0A851J6C2_9PASS</name>
<dbReference type="Proteomes" id="UP000660704">
    <property type="component" value="Unassembled WGS sequence"/>
</dbReference>